<comment type="caution">
    <text evidence="2">The sequence shown here is derived from an EMBL/GenBank/DDBJ whole genome shotgun (WGS) entry which is preliminary data.</text>
</comment>
<gene>
    <name evidence="2" type="ORF">ADIARSV_2488</name>
</gene>
<dbReference type="Pfam" id="PF04101">
    <property type="entry name" value="Glyco_tran_28_C"/>
    <property type="match status" value="1"/>
</dbReference>
<dbReference type="Gene3D" id="3.40.50.2000">
    <property type="entry name" value="Glycogen Phosphorylase B"/>
    <property type="match status" value="1"/>
</dbReference>
<dbReference type="EMBL" id="AQPN01000090">
    <property type="protein sequence ID" value="EOR94247.1"/>
    <property type="molecule type" value="Genomic_DNA"/>
</dbReference>
<name>R9GQZ3_9SPHI</name>
<sequence length="162" mass="18157">MIFVTTGTQAPFNRLILAMDEIAAELGEEVIAQASGVDFPVKNLKIVEFLNPTEYKRIFKESKMVISHAGMGTIISALKDKKPILIVPRVAALGEHRNEHQYATAKKIEELGYMPVVYDMYDLKDKVISLRDDADHYVLPAMGDFASVSLIQSLQDFILKDK</sequence>
<feature type="domain" description="Glycosyl transferase family 28 C-terminal" evidence="1">
    <location>
        <begin position="1"/>
        <end position="130"/>
    </location>
</feature>
<dbReference type="OrthoDB" id="9814973at2"/>
<dbReference type="STRING" id="1150600.ADIARSV_2488"/>
<accession>R9GQZ3</accession>
<evidence type="ECO:0000313" key="2">
    <source>
        <dbReference type="EMBL" id="EOR94247.1"/>
    </source>
</evidence>
<dbReference type="AlphaFoldDB" id="R9GQZ3"/>
<evidence type="ECO:0000259" key="1">
    <source>
        <dbReference type="Pfam" id="PF04101"/>
    </source>
</evidence>
<dbReference type="eggNOG" id="COG5017">
    <property type="taxonomic scope" value="Bacteria"/>
</dbReference>
<dbReference type="PATRIC" id="fig|1150600.3.peg.2461"/>
<evidence type="ECO:0000313" key="3">
    <source>
        <dbReference type="Proteomes" id="UP000014174"/>
    </source>
</evidence>
<proteinExistence type="predicted"/>
<keyword evidence="2" id="KW-0808">Transferase</keyword>
<dbReference type="GO" id="GO:0016758">
    <property type="term" value="F:hexosyltransferase activity"/>
    <property type="evidence" value="ECO:0007669"/>
    <property type="project" value="InterPro"/>
</dbReference>
<dbReference type="SUPFAM" id="SSF53756">
    <property type="entry name" value="UDP-Glycosyltransferase/glycogen phosphorylase"/>
    <property type="match status" value="1"/>
</dbReference>
<protein>
    <submittedName>
        <fullName evidence="2">Glycosyltransferase-like protein (PssE)</fullName>
    </submittedName>
</protein>
<dbReference type="RefSeq" id="WP_016195719.1">
    <property type="nucleotide sequence ID" value="NZ_AQPN01000090.1"/>
</dbReference>
<keyword evidence="3" id="KW-1185">Reference proteome</keyword>
<reference evidence="2 3" key="1">
    <citation type="journal article" date="2013" name="Genome Announc.">
        <title>Draft Genome Sequence of Arcticibacter svalbardensis Strain MN12-7T, a Member of the Family Sphingobacteriaceae Isolated from an Arctic Soil Sample.</title>
        <authorList>
            <person name="Shivaji S."/>
            <person name="Ara S."/>
            <person name="Prasad S."/>
            <person name="Manasa B.P."/>
            <person name="Begum Z."/>
            <person name="Singh A."/>
            <person name="Kumar Pinnaka A."/>
        </authorList>
    </citation>
    <scope>NUCLEOTIDE SEQUENCE [LARGE SCALE GENOMIC DNA]</scope>
    <source>
        <strain evidence="2 3">MN12-7</strain>
    </source>
</reference>
<dbReference type="Proteomes" id="UP000014174">
    <property type="component" value="Unassembled WGS sequence"/>
</dbReference>
<organism evidence="2 3">
    <name type="scientific">Arcticibacter svalbardensis MN12-7</name>
    <dbReference type="NCBI Taxonomy" id="1150600"/>
    <lineage>
        <taxon>Bacteria</taxon>
        <taxon>Pseudomonadati</taxon>
        <taxon>Bacteroidota</taxon>
        <taxon>Sphingobacteriia</taxon>
        <taxon>Sphingobacteriales</taxon>
        <taxon>Sphingobacteriaceae</taxon>
        <taxon>Arcticibacter</taxon>
    </lineage>
</organism>
<dbReference type="InterPro" id="IPR007235">
    <property type="entry name" value="Glyco_trans_28_C"/>
</dbReference>